<dbReference type="InterPro" id="IPR017470">
    <property type="entry name" value="Tscrpt_reg_EpsA"/>
</dbReference>
<keyword evidence="3" id="KW-0804">Transcription</keyword>
<keyword evidence="6" id="KW-1185">Reference proteome</keyword>
<protein>
    <submittedName>
        <fullName evidence="5">XrtB/PEP-CTERM-associated transcriptional regulator EpsA</fullName>
    </submittedName>
</protein>
<dbReference type="PRINTS" id="PR00038">
    <property type="entry name" value="HTHLUXR"/>
</dbReference>
<keyword evidence="2" id="KW-0238">DNA-binding</keyword>
<organism evidence="5 6">
    <name type="scientific">Methylobacillus methanolivorans</name>
    <dbReference type="NCBI Taxonomy" id="1848927"/>
    <lineage>
        <taxon>Bacteria</taxon>
        <taxon>Pseudomonadati</taxon>
        <taxon>Pseudomonadota</taxon>
        <taxon>Betaproteobacteria</taxon>
        <taxon>Nitrosomonadales</taxon>
        <taxon>Methylophilaceae</taxon>
        <taxon>Methylobacillus</taxon>
    </lineage>
</organism>
<dbReference type="Gene3D" id="1.10.10.10">
    <property type="entry name" value="Winged helix-like DNA-binding domain superfamily/Winged helix DNA-binding domain"/>
    <property type="match status" value="1"/>
</dbReference>
<evidence type="ECO:0000313" key="5">
    <source>
        <dbReference type="EMBL" id="MFJ5446892.1"/>
    </source>
</evidence>
<dbReference type="RefSeq" id="WP_400883014.1">
    <property type="nucleotide sequence ID" value="NZ_JBIWXY010000002.1"/>
</dbReference>
<dbReference type="Proteomes" id="UP001617669">
    <property type="component" value="Unassembled WGS sequence"/>
</dbReference>
<dbReference type="Pfam" id="PF00196">
    <property type="entry name" value="GerE"/>
    <property type="match status" value="1"/>
</dbReference>
<dbReference type="InterPro" id="IPR016032">
    <property type="entry name" value="Sig_transdc_resp-reg_C-effctor"/>
</dbReference>
<reference evidence="5 6" key="1">
    <citation type="submission" date="2024-11" db="EMBL/GenBank/DDBJ databases">
        <authorList>
            <person name="Kaparullina E.N."/>
            <person name="Delegan Y.A."/>
            <person name="Doronina N.V."/>
        </authorList>
    </citation>
    <scope>NUCLEOTIDE SEQUENCE [LARGE SCALE GENOMIC DNA]</scope>
    <source>
        <strain evidence="5 6">7sh_L</strain>
    </source>
</reference>
<accession>A0ABW8GPE9</accession>
<gene>
    <name evidence="5" type="primary">epsA</name>
    <name evidence="5" type="ORF">ACIKP9_11680</name>
</gene>
<sequence>MGLKPECQTMRIGEDGHLLLQQSFGVMDNYNKDLTPDQASAFLEVVDASLRIKKKAQFFSWLQGHFQFLLPHEVLLCGFAIGAGRVFSLETFSSTRYVTDAHVTIAMDEESGVLMKAIQSWQHTSQPVLVDPYLKDGHFGSFTVPKIDAGNLQESELRNLAAYGLSSADGSISSFFCFSRVAGELGANHAYMLELLVPYLHSVLMRVSEGVTNINEVLGDGATAGLITAREKEILQWVHTGKSNWEIATILEISPLTVKNHMQNILRKLDVQNRSHAAAKASRLGLIRH</sequence>
<dbReference type="SMART" id="SM00421">
    <property type="entry name" value="HTH_LUXR"/>
    <property type="match status" value="1"/>
</dbReference>
<evidence type="ECO:0000259" key="4">
    <source>
        <dbReference type="PROSITE" id="PS50043"/>
    </source>
</evidence>
<keyword evidence="1" id="KW-0805">Transcription regulation</keyword>
<dbReference type="PANTHER" id="PTHR44688:SF16">
    <property type="entry name" value="DNA-BINDING TRANSCRIPTIONAL ACTIVATOR DEVR_DOSR"/>
    <property type="match status" value="1"/>
</dbReference>
<dbReference type="CDD" id="cd06170">
    <property type="entry name" value="LuxR_C_like"/>
    <property type="match status" value="1"/>
</dbReference>
<evidence type="ECO:0000256" key="3">
    <source>
        <dbReference type="ARBA" id="ARBA00023163"/>
    </source>
</evidence>
<evidence type="ECO:0000256" key="2">
    <source>
        <dbReference type="ARBA" id="ARBA00023125"/>
    </source>
</evidence>
<dbReference type="PANTHER" id="PTHR44688">
    <property type="entry name" value="DNA-BINDING TRANSCRIPTIONAL ACTIVATOR DEVR_DOSR"/>
    <property type="match status" value="1"/>
</dbReference>
<proteinExistence type="predicted"/>
<dbReference type="InterPro" id="IPR036388">
    <property type="entry name" value="WH-like_DNA-bd_sf"/>
</dbReference>
<dbReference type="EMBL" id="JBIWXY010000002">
    <property type="protein sequence ID" value="MFJ5446892.1"/>
    <property type="molecule type" value="Genomic_DNA"/>
</dbReference>
<dbReference type="PROSITE" id="PS00622">
    <property type="entry name" value="HTH_LUXR_1"/>
    <property type="match status" value="1"/>
</dbReference>
<feature type="domain" description="HTH luxR-type" evidence="4">
    <location>
        <begin position="220"/>
        <end position="285"/>
    </location>
</feature>
<evidence type="ECO:0000256" key="1">
    <source>
        <dbReference type="ARBA" id="ARBA00023015"/>
    </source>
</evidence>
<comment type="caution">
    <text evidence="5">The sequence shown here is derived from an EMBL/GenBank/DDBJ whole genome shotgun (WGS) entry which is preliminary data.</text>
</comment>
<dbReference type="SUPFAM" id="SSF46894">
    <property type="entry name" value="C-terminal effector domain of the bipartite response regulators"/>
    <property type="match status" value="1"/>
</dbReference>
<dbReference type="NCBIfam" id="TIGR03020">
    <property type="entry name" value="EpsA"/>
    <property type="match status" value="1"/>
</dbReference>
<dbReference type="InterPro" id="IPR000792">
    <property type="entry name" value="Tscrpt_reg_LuxR_C"/>
</dbReference>
<name>A0ABW8GPE9_9PROT</name>
<dbReference type="PROSITE" id="PS50043">
    <property type="entry name" value="HTH_LUXR_2"/>
    <property type="match status" value="1"/>
</dbReference>
<evidence type="ECO:0000313" key="6">
    <source>
        <dbReference type="Proteomes" id="UP001617669"/>
    </source>
</evidence>